<feature type="region of interest" description="Disordered" evidence="1">
    <location>
        <begin position="1"/>
        <end position="21"/>
    </location>
</feature>
<dbReference type="VEuPathDB" id="FungiDB:PTTG_26660"/>
<evidence type="ECO:0000256" key="1">
    <source>
        <dbReference type="SAM" id="MobiDB-lite"/>
    </source>
</evidence>
<protein>
    <submittedName>
        <fullName evidence="2 3">Uncharacterized protein</fullName>
    </submittedName>
</protein>
<reference evidence="2" key="2">
    <citation type="submission" date="2016-05" db="EMBL/GenBank/DDBJ databases">
        <title>Comparative analysis highlights variable genome content of wheat rusts and divergence of the mating loci.</title>
        <authorList>
            <person name="Cuomo C.A."/>
            <person name="Bakkeren G."/>
            <person name="Szabo L."/>
            <person name="Khalil H."/>
            <person name="Joly D."/>
            <person name="Goldberg J."/>
            <person name="Young S."/>
            <person name="Zeng Q."/>
            <person name="Fellers J."/>
        </authorList>
    </citation>
    <scope>NUCLEOTIDE SEQUENCE [LARGE SCALE GENOMIC DNA]</scope>
    <source>
        <strain evidence="2">1-1 BBBD Race 1</strain>
    </source>
</reference>
<feature type="compositionally biased region" description="Low complexity" evidence="1">
    <location>
        <begin position="9"/>
        <end position="18"/>
    </location>
</feature>
<dbReference type="Proteomes" id="UP000005240">
    <property type="component" value="Unassembled WGS sequence"/>
</dbReference>
<dbReference type="AlphaFoldDB" id="A0A180GSM2"/>
<keyword evidence="4" id="KW-1185">Reference proteome</keyword>
<accession>A0A180GSM2</accession>
<proteinExistence type="predicted"/>
<reference evidence="3" key="4">
    <citation type="submission" date="2025-05" db="UniProtKB">
        <authorList>
            <consortium name="EnsemblFungi"/>
        </authorList>
    </citation>
    <scope>IDENTIFICATION</scope>
    <source>
        <strain evidence="3">isolate 1-1 / race 1 (BBBD)</strain>
    </source>
</reference>
<gene>
    <name evidence="2" type="ORF">PTTG_26660</name>
</gene>
<evidence type="ECO:0000313" key="4">
    <source>
        <dbReference type="Proteomes" id="UP000005240"/>
    </source>
</evidence>
<organism evidence="2">
    <name type="scientific">Puccinia triticina (isolate 1-1 / race 1 (BBBD))</name>
    <name type="common">Brown leaf rust fungus</name>
    <dbReference type="NCBI Taxonomy" id="630390"/>
    <lineage>
        <taxon>Eukaryota</taxon>
        <taxon>Fungi</taxon>
        <taxon>Dikarya</taxon>
        <taxon>Basidiomycota</taxon>
        <taxon>Pucciniomycotina</taxon>
        <taxon>Pucciniomycetes</taxon>
        <taxon>Pucciniales</taxon>
        <taxon>Pucciniaceae</taxon>
        <taxon>Puccinia</taxon>
    </lineage>
</organism>
<dbReference type="EMBL" id="ADAS02000029">
    <property type="protein sequence ID" value="OAV95378.1"/>
    <property type="molecule type" value="Genomic_DNA"/>
</dbReference>
<name>A0A180GSM2_PUCT1</name>
<evidence type="ECO:0000313" key="2">
    <source>
        <dbReference type="EMBL" id="OAV95378.1"/>
    </source>
</evidence>
<dbReference type="OrthoDB" id="7691805at2759"/>
<reference evidence="3 4" key="3">
    <citation type="journal article" date="2017" name="G3 (Bethesda)">
        <title>Comparative analysis highlights variable genome content of wheat rusts and divergence of the mating loci.</title>
        <authorList>
            <person name="Cuomo C.A."/>
            <person name="Bakkeren G."/>
            <person name="Khalil H.B."/>
            <person name="Panwar V."/>
            <person name="Joly D."/>
            <person name="Linning R."/>
            <person name="Sakthikumar S."/>
            <person name="Song X."/>
            <person name="Adiconis X."/>
            <person name="Fan L."/>
            <person name="Goldberg J.M."/>
            <person name="Levin J.Z."/>
            <person name="Young S."/>
            <person name="Zeng Q."/>
            <person name="Anikster Y."/>
            <person name="Bruce M."/>
            <person name="Wang M."/>
            <person name="Yin C."/>
            <person name="McCallum B."/>
            <person name="Szabo L.J."/>
            <person name="Hulbert S."/>
            <person name="Chen X."/>
            <person name="Fellers J.P."/>
        </authorList>
    </citation>
    <scope>NUCLEOTIDE SEQUENCE</scope>
    <source>
        <strain evidence="4">Isolate 1-1 / race 1 (BBBD)</strain>
        <strain evidence="3">isolate 1-1 / race 1 (BBBD)</strain>
    </source>
</reference>
<dbReference type="EnsemblFungi" id="PTTG_26660-t43_1">
    <property type="protein sequence ID" value="PTTG_26660-t43_1-p1"/>
    <property type="gene ID" value="PTTG_26660"/>
</dbReference>
<sequence length="139" mass="15831">MANIDRDSSSSSNDGKSSMKVPQFTGKNFKIWEGKCTNLSDGVFNTIVNKNNSGNPYALWQMFKSVYASDSILAGYEVWAKWEDTQYNDDMAKYIKGIKDCLAKFDSLSMDVPDFVHNLLQCYQSNHQEEAHVDAESFW</sequence>
<reference evidence="2" key="1">
    <citation type="submission" date="2009-11" db="EMBL/GenBank/DDBJ databases">
        <authorList>
            <consortium name="The Broad Institute Genome Sequencing Platform"/>
            <person name="Ward D."/>
            <person name="Feldgarden M."/>
            <person name="Earl A."/>
            <person name="Young S.K."/>
            <person name="Zeng Q."/>
            <person name="Koehrsen M."/>
            <person name="Alvarado L."/>
            <person name="Berlin A."/>
            <person name="Bochicchio J."/>
            <person name="Borenstein D."/>
            <person name="Chapman S.B."/>
            <person name="Chen Z."/>
            <person name="Engels R."/>
            <person name="Freedman E."/>
            <person name="Gellesch M."/>
            <person name="Goldberg J."/>
            <person name="Griggs A."/>
            <person name="Gujja S."/>
            <person name="Heilman E."/>
            <person name="Heiman D."/>
            <person name="Hepburn T."/>
            <person name="Howarth C."/>
            <person name="Jen D."/>
            <person name="Larson L."/>
            <person name="Lewis B."/>
            <person name="Mehta T."/>
            <person name="Park D."/>
            <person name="Pearson M."/>
            <person name="Roberts A."/>
            <person name="Saif S."/>
            <person name="Shea T."/>
            <person name="Shenoy N."/>
            <person name="Sisk P."/>
            <person name="Stolte C."/>
            <person name="Sykes S."/>
            <person name="Thomson T."/>
            <person name="Walk T."/>
            <person name="White J."/>
            <person name="Yandava C."/>
            <person name="Izard J."/>
            <person name="Baranova O.V."/>
            <person name="Blanton J.M."/>
            <person name="Tanner A.C."/>
            <person name="Dewhirst F.E."/>
            <person name="Haas B."/>
            <person name="Nusbaum C."/>
            <person name="Birren B."/>
        </authorList>
    </citation>
    <scope>NUCLEOTIDE SEQUENCE [LARGE SCALE GENOMIC DNA]</scope>
    <source>
        <strain evidence="2">1-1 BBBD Race 1</strain>
    </source>
</reference>
<evidence type="ECO:0000313" key="3">
    <source>
        <dbReference type="EnsemblFungi" id="PTTG_26660-t43_1-p1"/>
    </source>
</evidence>